<evidence type="ECO:0000256" key="2">
    <source>
        <dbReference type="ARBA" id="ARBA00022771"/>
    </source>
</evidence>
<dbReference type="GO" id="GO:0005634">
    <property type="term" value="C:nucleus"/>
    <property type="evidence" value="ECO:0007669"/>
    <property type="project" value="TreeGrafter"/>
</dbReference>
<comment type="caution">
    <text evidence="7">The sequence shown here is derived from an EMBL/GenBank/DDBJ whole genome shotgun (WGS) entry which is preliminary data.</text>
</comment>
<dbReference type="PROSITE" id="PS51083">
    <property type="entry name" value="ZF_HIT"/>
    <property type="match status" value="1"/>
</dbReference>
<evidence type="ECO:0000259" key="6">
    <source>
        <dbReference type="PROSITE" id="PS51083"/>
    </source>
</evidence>
<dbReference type="GO" id="GO:0048254">
    <property type="term" value="P:snoRNA localization"/>
    <property type="evidence" value="ECO:0007669"/>
    <property type="project" value="TreeGrafter"/>
</dbReference>
<keyword evidence="1" id="KW-0479">Metal-binding</keyword>
<evidence type="ECO:0000256" key="1">
    <source>
        <dbReference type="ARBA" id="ARBA00022723"/>
    </source>
</evidence>
<evidence type="ECO:0000256" key="3">
    <source>
        <dbReference type="ARBA" id="ARBA00022833"/>
    </source>
</evidence>
<evidence type="ECO:0000256" key="5">
    <source>
        <dbReference type="SAM" id="MobiDB-lite"/>
    </source>
</evidence>
<dbReference type="InterPro" id="IPR007529">
    <property type="entry name" value="Znf_HIT"/>
</dbReference>
<dbReference type="GO" id="GO:0008270">
    <property type="term" value="F:zinc ion binding"/>
    <property type="evidence" value="ECO:0007669"/>
    <property type="project" value="UniProtKB-UniRule"/>
</dbReference>
<feature type="compositionally biased region" description="Acidic residues" evidence="5">
    <location>
        <begin position="647"/>
        <end position="706"/>
    </location>
</feature>
<dbReference type="EMBL" id="LVLB01000009">
    <property type="protein sequence ID" value="KYO00644.1"/>
    <property type="molecule type" value="Genomic_DNA"/>
</dbReference>
<dbReference type="GO" id="GO:0000492">
    <property type="term" value="P:box C/D snoRNP assembly"/>
    <property type="evidence" value="ECO:0007669"/>
    <property type="project" value="TreeGrafter"/>
</dbReference>
<dbReference type="Gene3D" id="3.30.60.190">
    <property type="match status" value="1"/>
</dbReference>
<dbReference type="GO" id="GO:0070761">
    <property type="term" value="C:pre-snoRNP complex"/>
    <property type="evidence" value="ECO:0007669"/>
    <property type="project" value="TreeGrafter"/>
</dbReference>
<feature type="domain" description="HIT-type" evidence="6">
    <location>
        <begin position="339"/>
        <end position="373"/>
    </location>
</feature>
<dbReference type="KEGG" id="pgab:PGSY75_0804300"/>
<dbReference type="Pfam" id="PF04438">
    <property type="entry name" value="zf-HIT"/>
    <property type="match status" value="1"/>
</dbReference>
<dbReference type="Proteomes" id="UP000076004">
    <property type="component" value="Chromosome 8"/>
</dbReference>
<keyword evidence="2 4" id="KW-0863">Zinc-finger</keyword>
<dbReference type="PANTHER" id="PTHR13483:SF3">
    <property type="entry name" value="BOX C_D SNORNA PROTEIN 1"/>
    <property type="match status" value="1"/>
</dbReference>
<evidence type="ECO:0000313" key="8">
    <source>
        <dbReference type="Proteomes" id="UP000076004"/>
    </source>
</evidence>
<proteinExistence type="predicted"/>
<dbReference type="GeneID" id="29775799"/>
<sequence>MNYLNDPYMTNNDHAINRNNCNSHEEEENNIYVDKQNICASKCVAQNNNITSRKRYINYNNISGAYNNAHNNFYNQYKKKPKKNYNNKKFFCENQQNGLYHIDVVNNINFSNNKYVMNKIKKPFERNKEKKSSSYGLYKHVNDSTTYILDNKIYEHNNSYLKNDILPDYEQNKNDTNYRNKEYIRDCQYICSNNELSQNFHKNHSSLLSCEDIVIKKSVKKGSYNTNENNDGIDCFENGINERYNNLDINYREQNEENNDEIIEREEYLKKQNIRKYNDEEVNKKKRNINILSKNEILKDAIEYFQNCSSRNNDNNIYCDSSNEEEINIKNIYYKENICFVCKEKEYIYKCPYCEIPTCSLECSKNHKKIFKCIQKLKKNLKIKNISKDNFDESILYKDFLYLQNIETIIQGNYKYIKIKDYETTKIWLLHNKKLNKLLKKRKIILLKAPIFTKIHNENKTFISNHIIFWSIKITFININIKILYHEINENLTFLQLIQFLCSKIDKLQTKIFIYLQNVKSIYISLKNEQTNNNNNKCDVNKYCSVQQVLRKSLCGKTFYEYPHFYMELFYEHDKPITNPLYDLEQKKEQDNQHTYKQHEHKCKPTDKEDNTIDMDEGDNDNDGGDNNNDNDGGDNNNDNDGGDNNNDNDEGDNDNDGCDNDNDGCDNDNDGCDDYNDEDDDYNDEGDDYNDEGDNDNDLGEDDMNNNDYNNM</sequence>
<dbReference type="PANTHER" id="PTHR13483">
    <property type="entry name" value="BOX C_D SNORNA PROTEIN 1-RELATED"/>
    <property type="match status" value="1"/>
</dbReference>
<keyword evidence="3" id="KW-0862">Zinc</keyword>
<reference evidence="7 8" key="1">
    <citation type="journal article" date="2016" name="Nat. Commun.">
        <title>Genomes of cryptic chimpanzee Plasmodium species reveal key evolutionary events leading to human malaria.</title>
        <authorList>
            <person name="Sundararaman S.A."/>
            <person name="Plenderleith L.J."/>
            <person name="Liu W."/>
            <person name="Loy D.E."/>
            <person name="Learn G.H."/>
            <person name="Li Y."/>
            <person name="Shaw K.S."/>
            <person name="Ayouba A."/>
            <person name="Peeters M."/>
            <person name="Speede S."/>
            <person name="Shaw G.M."/>
            <person name="Bushman F.D."/>
            <person name="Brisson D."/>
            <person name="Rayner J.C."/>
            <person name="Sharp P.M."/>
            <person name="Hahn B.H."/>
        </authorList>
    </citation>
    <scope>NUCLEOTIDE SEQUENCE [LARGE SCALE GENOMIC DNA]</scope>
    <source>
        <strain evidence="7 8">SY75</strain>
    </source>
</reference>
<organism evidence="7 8">
    <name type="scientific">Plasmodium gaboni</name>
    <dbReference type="NCBI Taxonomy" id="647221"/>
    <lineage>
        <taxon>Eukaryota</taxon>
        <taxon>Sar</taxon>
        <taxon>Alveolata</taxon>
        <taxon>Apicomplexa</taxon>
        <taxon>Aconoidasida</taxon>
        <taxon>Haemosporida</taxon>
        <taxon>Plasmodiidae</taxon>
        <taxon>Plasmodium</taxon>
        <taxon>Plasmodium (Laverania)</taxon>
    </lineage>
</organism>
<feature type="compositionally biased region" description="Low complexity" evidence="5">
    <location>
        <begin position="625"/>
        <end position="646"/>
    </location>
</feature>
<protein>
    <recommendedName>
        <fullName evidence="6">HIT-type domain-containing protein</fullName>
    </recommendedName>
</protein>
<dbReference type="SUPFAM" id="SSF144232">
    <property type="entry name" value="HIT/MYND zinc finger-like"/>
    <property type="match status" value="1"/>
</dbReference>
<accession>A0A151LN89</accession>
<gene>
    <name evidence="7" type="ORF">PGSY75_0804300</name>
</gene>
<dbReference type="CDD" id="cd23023">
    <property type="entry name" value="zf-HIT_BCD1"/>
    <property type="match status" value="1"/>
</dbReference>
<feature type="compositionally biased region" description="Basic and acidic residues" evidence="5">
    <location>
        <begin position="589"/>
        <end position="611"/>
    </location>
</feature>
<dbReference type="AlphaFoldDB" id="A0A151LN89"/>
<feature type="region of interest" description="Disordered" evidence="5">
    <location>
        <begin position="589"/>
        <end position="713"/>
    </location>
</feature>
<dbReference type="VEuPathDB" id="PlasmoDB:PGSY75_0804300"/>
<dbReference type="GO" id="GO:0000463">
    <property type="term" value="P:maturation of LSU-rRNA from tricistronic rRNA transcript (SSU-rRNA, 5.8S rRNA, LSU-rRNA)"/>
    <property type="evidence" value="ECO:0007669"/>
    <property type="project" value="TreeGrafter"/>
</dbReference>
<evidence type="ECO:0000313" key="7">
    <source>
        <dbReference type="EMBL" id="KYO00644.1"/>
    </source>
</evidence>
<dbReference type="VEuPathDB" id="PlasmoDB:PGABG01_0804400"/>
<feature type="compositionally biased region" description="Acidic residues" evidence="5">
    <location>
        <begin position="612"/>
        <end position="624"/>
    </location>
</feature>
<dbReference type="InterPro" id="IPR051639">
    <property type="entry name" value="BCD1"/>
</dbReference>
<name>A0A151LN89_9APIC</name>
<evidence type="ECO:0000256" key="4">
    <source>
        <dbReference type="PROSITE-ProRule" id="PRU00453"/>
    </source>
</evidence>
<dbReference type="RefSeq" id="XP_018642145.1">
    <property type="nucleotide sequence ID" value="XM_018785178.1"/>
</dbReference>